<dbReference type="OrthoDB" id="5393676at2"/>
<evidence type="ECO:0000313" key="1">
    <source>
        <dbReference type="EMBL" id="SPY48490.1"/>
    </source>
</evidence>
<gene>
    <name evidence="1" type="ORF">NCTC13076_01576</name>
</gene>
<dbReference type="InterPro" id="IPR024523">
    <property type="entry name" value="DUF3793"/>
</dbReference>
<organism evidence="1 2">
    <name type="scientific">Peptoniphilus harei</name>
    <dbReference type="NCBI Taxonomy" id="54005"/>
    <lineage>
        <taxon>Bacteria</taxon>
        <taxon>Bacillati</taxon>
        <taxon>Bacillota</taxon>
        <taxon>Tissierellia</taxon>
        <taxon>Tissierellales</taxon>
        <taxon>Peptoniphilaceae</taxon>
        <taxon>Peptoniphilus</taxon>
    </lineage>
</organism>
<dbReference type="Proteomes" id="UP000250070">
    <property type="component" value="Unassembled WGS sequence"/>
</dbReference>
<dbReference type="RefSeq" id="WP_112890155.1">
    <property type="nucleotide sequence ID" value="NZ_CP068103.1"/>
</dbReference>
<proteinExistence type="predicted"/>
<evidence type="ECO:0000313" key="2">
    <source>
        <dbReference type="Proteomes" id="UP000250070"/>
    </source>
</evidence>
<dbReference type="GeneID" id="83863047"/>
<sequence length="195" mass="23232">MYDRVLIDFLNHINNFKDYDYILALIKSTVAPTFNDLKLGTMMNLRNAKRPLKDYWMQNKFILRDSLGLDFYELKEGKDFVLVYFFKNERLEKKLSQIKIKDFLNSYGYISCVSTGDYLSLLSQKFIETCPDEIGIFLGYPLKDVIDFKYRDKKACKCTGYWKCFNNEKSSLEAFKRFDEVKLLEMKNILKAYNY</sequence>
<dbReference type="STRING" id="54005.HMPREF3229_01229"/>
<protein>
    <submittedName>
        <fullName evidence="1">Protein of uncharacterized function (DUF3793)</fullName>
    </submittedName>
</protein>
<dbReference type="Pfam" id="PF12672">
    <property type="entry name" value="DUF3793"/>
    <property type="match status" value="1"/>
</dbReference>
<reference evidence="1 2" key="1">
    <citation type="submission" date="2018-06" db="EMBL/GenBank/DDBJ databases">
        <authorList>
            <consortium name="Pathogen Informatics"/>
            <person name="Doyle S."/>
        </authorList>
    </citation>
    <scope>NUCLEOTIDE SEQUENCE [LARGE SCALE GENOMIC DNA]</scope>
    <source>
        <strain evidence="1 2">NCTC13076</strain>
    </source>
</reference>
<accession>A0A2X1XZJ6</accession>
<name>A0A2X1XZJ6_9FIRM</name>
<dbReference type="AlphaFoldDB" id="A0A2X1XZJ6"/>
<dbReference type="EMBL" id="UATM01000032">
    <property type="protein sequence ID" value="SPY48490.1"/>
    <property type="molecule type" value="Genomic_DNA"/>
</dbReference>